<dbReference type="AlphaFoldDB" id="A0A8K0SBE0"/>
<name>A0A8K0SBE0_9HYPO</name>
<feature type="chain" id="PRO_5035481759" description="Secreted protein" evidence="1">
    <location>
        <begin position="29"/>
        <end position="101"/>
    </location>
</feature>
<dbReference type="GO" id="GO:0006508">
    <property type="term" value="P:proteolysis"/>
    <property type="evidence" value="ECO:0007669"/>
    <property type="project" value="InterPro"/>
</dbReference>
<gene>
    <name evidence="2" type="ORF">B0I35DRAFT_443962</name>
</gene>
<keyword evidence="1" id="KW-0732">Signal</keyword>
<reference evidence="2" key="1">
    <citation type="journal article" date="2021" name="Nat. Commun.">
        <title>Genetic determinants of endophytism in the Arabidopsis root mycobiome.</title>
        <authorList>
            <person name="Mesny F."/>
            <person name="Miyauchi S."/>
            <person name="Thiergart T."/>
            <person name="Pickel B."/>
            <person name="Atanasova L."/>
            <person name="Karlsson M."/>
            <person name="Huettel B."/>
            <person name="Barry K.W."/>
            <person name="Haridas S."/>
            <person name="Chen C."/>
            <person name="Bauer D."/>
            <person name="Andreopoulos W."/>
            <person name="Pangilinan J."/>
            <person name="LaButti K."/>
            <person name="Riley R."/>
            <person name="Lipzen A."/>
            <person name="Clum A."/>
            <person name="Drula E."/>
            <person name="Henrissat B."/>
            <person name="Kohler A."/>
            <person name="Grigoriev I.V."/>
            <person name="Martin F.M."/>
            <person name="Hacquard S."/>
        </authorList>
    </citation>
    <scope>NUCLEOTIDE SEQUENCE</scope>
    <source>
        <strain evidence="2">MPI-CAGE-CH-0235</strain>
    </source>
</reference>
<sequence>MWRWNHRRSTRMVSVMLSWASHTVLTSGGDFCRHFPAPAYQRAALVKYEELVGVYLRELVAVRHYTVSAIAGRGYPHVSVLASAYLIYPQRVYQCLWHVSL</sequence>
<evidence type="ECO:0000256" key="1">
    <source>
        <dbReference type="SAM" id="SignalP"/>
    </source>
</evidence>
<dbReference type="GO" id="GO:0004252">
    <property type="term" value="F:serine-type endopeptidase activity"/>
    <property type="evidence" value="ECO:0007669"/>
    <property type="project" value="InterPro"/>
</dbReference>
<feature type="signal peptide" evidence="1">
    <location>
        <begin position="1"/>
        <end position="28"/>
    </location>
</feature>
<proteinExistence type="predicted"/>
<evidence type="ECO:0000313" key="2">
    <source>
        <dbReference type="EMBL" id="KAH7305530.1"/>
    </source>
</evidence>
<comment type="caution">
    <text evidence="2">The sequence shown here is derived from an EMBL/GenBank/DDBJ whole genome shotgun (WGS) entry which is preliminary data.</text>
</comment>
<keyword evidence="3" id="KW-1185">Reference proteome</keyword>
<evidence type="ECO:0000313" key="3">
    <source>
        <dbReference type="Proteomes" id="UP000813444"/>
    </source>
</evidence>
<accession>A0A8K0SBE0</accession>
<dbReference type="Proteomes" id="UP000813444">
    <property type="component" value="Unassembled WGS sequence"/>
</dbReference>
<evidence type="ECO:0008006" key="4">
    <source>
        <dbReference type="Google" id="ProtNLM"/>
    </source>
</evidence>
<organism evidence="2 3">
    <name type="scientific">Stachybotrys elegans</name>
    <dbReference type="NCBI Taxonomy" id="80388"/>
    <lineage>
        <taxon>Eukaryota</taxon>
        <taxon>Fungi</taxon>
        <taxon>Dikarya</taxon>
        <taxon>Ascomycota</taxon>
        <taxon>Pezizomycotina</taxon>
        <taxon>Sordariomycetes</taxon>
        <taxon>Hypocreomycetidae</taxon>
        <taxon>Hypocreales</taxon>
        <taxon>Stachybotryaceae</taxon>
        <taxon>Stachybotrys</taxon>
    </lineage>
</organism>
<dbReference type="Gene3D" id="3.40.50.200">
    <property type="entry name" value="Peptidase S8/S53 domain"/>
    <property type="match status" value="1"/>
</dbReference>
<protein>
    <recommendedName>
        <fullName evidence="4">Secreted protein</fullName>
    </recommendedName>
</protein>
<dbReference type="EMBL" id="JAGPNK010000018">
    <property type="protein sequence ID" value="KAH7305530.1"/>
    <property type="molecule type" value="Genomic_DNA"/>
</dbReference>
<dbReference type="InterPro" id="IPR036852">
    <property type="entry name" value="Peptidase_S8/S53_dom_sf"/>
</dbReference>